<dbReference type="Proteomes" id="UP000239735">
    <property type="component" value="Unassembled WGS sequence"/>
</dbReference>
<comment type="subcellular location">
    <subcellularLocation>
        <location evidence="1">Cytoplasm</location>
    </subcellularLocation>
</comment>
<evidence type="ECO:0000256" key="2">
    <source>
        <dbReference type="ARBA" id="ARBA00022490"/>
    </source>
</evidence>
<name>A0A2N9LUQ0_9BACT</name>
<dbReference type="PANTHER" id="PTHR36438">
    <property type="entry name" value="IRON-SULFUR CLUSTER REPAIR PROTEIN YTFE"/>
    <property type="match status" value="1"/>
</dbReference>
<dbReference type="Pfam" id="PF04405">
    <property type="entry name" value="ScdA_N"/>
    <property type="match status" value="1"/>
</dbReference>
<dbReference type="Gene3D" id="1.20.120.520">
    <property type="entry name" value="nmb1532 protein domain like"/>
    <property type="match status" value="1"/>
</dbReference>
<proteinExistence type="predicted"/>
<dbReference type="InterPro" id="IPR012312">
    <property type="entry name" value="Hemerythrin-like"/>
</dbReference>
<dbReference type="PANTHER" id="PTHR36438:SF1">
    <property type="entry name" value="IRON-SULFUR CLUSTER REPAIR PROTEIN YTFE"/>
    <property type="match status" value="1"/>
</dbReference>
<keyword evidence="3" id="KW-0479">Metal-binding</keyword>
<accession>A0A2N9LUQ0</accession>
<reference evidence="7" key="1">
    <citation type="submission" date="2018-02" db="EMBL/GenBank/DDBJ databases">
        <authorList>
            <person name="Hausmann B."/>
        </authorList>
    </citation>
    <scope>NUCLEOTIDE SEQUENCE [LARGE SCALE GENOMIC DNA]</scope>
    <source>
        <strain evidence="7">Peat soil MAG SbA5</strain>
    </source>
</reference>
<evidence type="ECO:0000313" key="6">
    <source>
        <dbReference type="EMBL" id="SPE26863.1"/>
    </source>
</evidence>
<dbReference type="Pfam" id="PF01814">
    <property type="entry name" value="Hemerythrin"/>
    <property type="match status" value="1"/>
</dbReference>
<dbReference type="AlphaFoldDB" id="A0A2N9LUQ0"/>
<evidence type="ECO:0000256" key="1">
    <source>
        <dbReference type="ARBA" id="ARBA00004496"/>
    </source>
</evidence>
<dbReference type="GO" id="GO:0046872">
    <property type="term" value="F:metal ion binding"/>
    <property type="evidence" value="ECO:0007669"/>
    <property type="project" value="UniProtKB-KW"/>
</dbReference>
<sequence length="245" mass="27016">MATSIQSIREIVSTQASAVAVLERFDIDLCSHANESLTQACAGLQLSVEQVLEKLTDAAANEHGAAPTDLTGYSLSRLIQHIVRTHHQYVRCELPRLAQMAQKVAGKHGNRAPELNKVEELTGLLGGELSAHLQKEEQILFPFITEMEQDVAACYAPQRTCFRSVAQPVSMMIVEHGLAEGRVAEIRDLTAGFEPPAWACAGYMALYAGLREFAADLRQHVRLENDVLFPRAIDLEAKLNRRTAQ</sequence>
<keyword evidence="2" id="KW-0963">Cytoplasm</keyword>
<keyword evidence="4" id="KW-0408">Iron</keyword>
<feature type="domain" description="Hemerythrin-like" evidence="5">
    <location>
        <begin position="80"/>
        <end position="232"/>
    </location>
</feature>
<dbReference type="InterPro" id="IPR019903">
    <property type="entry name" value="RIC_family"/>
</dbReference>
<evidence type="ECO:0000313" key="7">
    <source>
        <dbReference type="Proteomes" id="UP000239735"/>
    </source>
</evidence>
<gene>
    <name evidence="6" type="ORF">SBA5_560029</name>
</gene>
<dbReference type="GO" id="GO:0005737">
    <property type="term" value="C:cytoplasm"/>
    <property type="evidence" value="ECO:0007669"/>
    <property type="project" value="UniProtKB-SubCell"/>
</dbReference>
<evidence type="ECO:0000256" key="4">
    <source>
        <dbReference type="ARBA" id="ARBA00023004"/>
    </source>
</evidence>
<organism evidence="6 7">
    <name type="scientific">Candidatus Sulfuritelmatomonas gaucii</name>
    <dbReference type="NCBI Taxonomy" id="2043161"/>
    <lineage>
        <taxon>Bacteria</taxon>
        <taxon>Pseudomonadati</taxon>
        <taxon>Acidobacteriota</taxon>
        <taxon>Terriglobia</taxon>
        <taxon>Terriglobales</taxon>
        <taxon>Acidobacteriaceae</taxon>
        <taxon>Candidatus Sulfuritelmatomonas</taxon>
    </lineage>
</organism>
<protein>
    <submittedName>
        <fullName evidence="6">Putative iron-sulfur cluster repair protein HI_1677</fullName>
    </submittedName>
</protein>
<dbReference type="EMBL" id="OKRB01000115">
    <property type="protein sequence ID" value="SPE26863.1"/>
    <property type="molecule type" value="Genomic_DNA"/>
</dbReference>
<dbReference type="OrthoDB" id="9797132at2"/>
<evidence type="ECO:0000259" key="5">
    <source>
        <dbReference type="Pfam" id="PF01814"/>
    </source>
</evidence>
<evidence type="ECO:0000256" key="3">
    <source>
        <dbReference type="ARBA" id="ARBA00022723"/>
    </source>
</evidence>